<dbReference type="GO" id="GO:0005829">
    <property type="term" value="C:cytosol"/>
    <property type="evidence" value="ECO:0007669"/>
    <property type="project" value="TreeGrafter"/>
</dbReference>
<dbReference type="GO" id="GO:0008714">
    <property type="term" value="F:AMP nucleosidase activity"/>
    <property type="evidence" value="ECO:0007669"/>
    <property type="project" value="UniProtKB-EC"/>
</dbReference>
<dbReference type="NCBIfam" id="TIGR00730">
    <property type="entry name" value="Rossman fold protein, TIGR00730 family"/>
    <property type="match status" value="1"/>
</dbReference>
<dbReference type="InterPro" id="IPR031100">
    <property type="entry name" value="LOG_fam"/>
</dbReference>
<comment type="similarity">
    <text evidence="2">Belongs to the LOG family.</text>
</comment>
<dbReference type="Gene3D" id="3.40.50.450">
    <property type="match status" value="1"/>
</dbReference>
<protein>
    <recommendedName>
        <fullName evidence="2">Cytokinin riboside 5'-monophosphate phosphoribohydrolase</fullName>
        <ecNumber evidence="2">3.2.2.n1</ecNumber>
    </recommendedName>
</protein>
<keyword evidence="2" id="KW-0203">Cytokinin biosynthesis</keyword>
<gene>
    <name evidence="3" type="ORF">ENG92_04720</name>
</gene>
<dbReference type="Pfam" id="PF03641">
    <property type="entry name" value="Lysine_decarbox"/>
    <property type="match status" value="1"/>
</dbReference>
<dbReference type="GO" id="GO:0009691">
    <property type="term" value="P:cytokinin biosynthetic process"/>
    <property type="evidence" value="ECO:0007669"/>
    <property type="project" value="UniProtKB-UniRule"/>
</dbReference>
<dbReference type="InterPro" id="IPR005269">
    <property type="entry name" value="LOG"/>
</dbReference>
<accession>A0A831K5M1</accession>
<evidence type="ECO:0000256" key="1">
    <source>
        <dbReference type="ARBA" id="ARBA00000274"/>
    </source>
</evidence>
<evidence type="ECO:0000313" key="3">
    <source>
        <dbReference type="EMBL" id="HDK38301.1"/>
    </source>
</evidence>
<dbReference type="EC" id="3.2.2.n1" evidence="2"/>
<dbReference type="Proteomes" id="UP000885822">
    <property type="component" value="Unassembled WGS sequence"/>
</dbReference>
<sequence length="280" mass="31444">METILNSPSYLPAIEDVDFLDGDDARGVRLQLDYLKPERLLIEQGIEHTIVVFGSTRIVEPAAAEKKVEKIREALTAAAADSELQRRLLVAERVLAKSHYYEIARQFSRLVANAGGGPQDSRLVVMTGGGPGIMEAANRGAHEIGAKTVGLNISLPHEQYPNPYITPELCFSFHYFALRKMHFMMRAKALVAFPGGFGTLDELFETLTLIQTRKINPLPVVLVGEAYWRKAFDSDFLVEEGVIDIEDRELFWFAETADDIWEGLLCWYERNGELLVGEKK</sequence>
<dbReference type="PANTHER" id="PTHR43393:SF3">
    <property type="entry name" value="LYSINE DECARBOXYLASE-LIKE PROTEIN"/>
    <property type="match status" value="1"/>
</dbReference>
<dbReference type="PANTHER" id="PTHR43393">
    <property type="entry name" value="CYTOKININ RIBOSIDE 5'-MONOPHOSPHATE PHOSPHORIBOHYDROLASE"/>
    <property type="match status" value="1"/>
</dbReference>
<keyword evidence="2" id="KW-0378">Hydrolase</keyword>
<dbReference type="EMBL" id="DRCV01000207">
    <property type="protein sequence ID" value="HDK38301.1"/>
    <property type="molecule type" value="Genomic_DNA"/>
</dbReference>
<dbReference type="InterPro" id="IPR052341">
    <property type="entry name" value="LOG_family_nucleotidases"/>
</dbReference>
<dbReference type="SUPFAM" id="SSF102405">
    <property type="entry name" value="MCP/YpsA-like"/>
    <property type="match status" value="1"/>
</dbReference>
<organism evidence="3">
    <name type="scientific">Thiolapillus brandeum</name>
    <dbReference type="NCBI Taxonomy" id="1076588"/>
    <lineage>
        <taxon>Bacteria</taxon>
        <taxon>Pseudomonadati</taxon>
        <taxon>Pseudomonadota</taxon>
        <taxon>Gammaproteobacteria</taxon>
        <taxon>Chromatiales</taxon>
        <taxon>Sedimenticolaceae</taxon>
        <taxon>Thiolapillus</taxon>
    </lineage>
</organism>
<reference evidence="3" key="1">
    <citation type="journal article" date="2020" name="mSystems">
        <title>Genome- and Community-Level Interaction Insights into Carbon Utilization and Element Cycling Functions of Hydrothermarchaeota in Hydrothermal Sediment.</title>
        <authorList>
            <person name="Zhou Z."/>
            <person name="Liu Y."/>
            <person name="Xu W."/>
            <person name="Pan J."/>
            <person name="Luo Z.H."/>
            <person name="Li M."/>
        </authorList>
    </citation>
    <scope>NUCLEOTIDE SEQUENCE [LARGE SCALE GENOMIC DNA]</scope>
    <source>
        <strain evidence="3">HyVt-26</strain>
    </source>
</reference>
<dbReference type="AlphaFoldDB" id="A0A831K5M1"/>
<proteinExistence type="inferred from homology"/>
<name>A0A831K5M1_9GAMM</name>
<comment type="caution">
    <text evidence="3">The sequence shown here is derived from an EMBL/GenBank/DDBJ whole genome shotgun (WGS) entry which is preliminary data.</text>
</comment>
<comment type="catalytic activity">
    <reaction evidence="1">
        <text>AMP + H2O = D-ribose 5-phosphate + adenine</text>
        <dbReference type="Rhea" id="RHEA:20129"/>
        <dbReference type="ChEBI" id="CHEBI:15377"/>
        <dbReference type="ChEBI" id="CHEBI:16708"/>
        <dbReference type="ChEBI" id="CHEBI:78346"/>
        <dbReference type="ChEBI" id="CHEBI:456215"/>
        <dbReference type="EC" id="3.2.2.4"/>
    </reaction>
</comment>
<evidence type="ECO:0000256" key="2">
    <source>
        <dbReference type="RuleBase" id="RU363015"/>
    </source>
</evidence>